<reference evidence="2" key="1">
    <citation type="submission" date="2023-10" db="EMBL/GenBank/DDBJ databases">
        <authorList>
            <person name="Chen Y."/>
            <person name="Shah S."/>
            <person name="Dougan E. K."/>
            <person name="Thang M."/>
            <person name="Chan C."/>
        </authorList>
    </citation>
    <scope>NUCLEOTIDE SEQUENCE [LARGE SCALE GENOMIC DNA]</scope>
</reference>
<name>A0ABN9YDK3_9DINO</name>
<organism evidence="2 3">
    <name type="scientific">Prorocentrum cordatum</name>
    <dbReference type="NCBI Taxonomy" id="2364126"/>
    <lineage>
        <taxon>Eukaryota</taxon>
        <taxon>Sar</taxon>
        <taxon>Alveolata</taxon>
        <taxon>Dinophyceae</taxon>
        <taxon>Prorocentrales</taxon>
        <taxon>Prorocentraceae</taxon>
        <taxon>Prorocentrum</taxon>
    </lineage>
</organism>
<keyword evidence="1" id="KW-0732">Signal</keyword>
<feature type="chain" id="PRO_5047160270" evidence="1">
    <location>
        <begin position="28"/>
        <end position="241"/>
    </location>
</feature>
<evidence type="ECO:0000313" key="3">
    <source>
        <dbReference type="Proteomes" id="UP001189429"/>
    </source>
</evidence>
<feature type="signal peptide" evidence="1">
    <location>
        <begin position="1"/>
        <end position="27"/>
    </location>
</feature>
<accession>A0ABN9YDK3</accession>
<sequence length="241" mass="26149">MLATGKAQWTTVCRVVALLALCVPGETSVVVRESSDDAFSSLVHPDVHQHSAVRTSAKDPASIEGGWDANFGVTVDGSSNVLSWWDTTGKGYDVAPMYNTGAPMYSSTGINGHPAVHFENNEHLVSTQTHPSACTPDTSYTWIAVVKMEGTGWENIFSTQDACAQHLNDYLIRGFCIRLRLPDAAALRGQGHGRPQPLLFLFLLLPIRILLILPPSTHASPLPFSICHVFCRVSRLIPSPS</sequence>
<gene>
    <name evidence="2" type="ORF">PCOR1329_LOCUS84458</name>
</gene>
<comment type="caution">
    <text evidence="2">The sequence shown here is derived from an EMBL/GenBank/DDBJ whole genome shotgun (WGS) entry which is preliminary data.</text>
</comment>
<dbReference type="Proteomes" id="UP001189429">
    <property type="component" value="Unassembled WGS sequence"/>
</dbReference>
<proteinExistence type="predicted"/>
<evidence type="ECO:0000256" key="1">
    <source>
        <dbReference type="SAM" id="SignalP"/>
    </source>
</evidence>
<protein>
    <submittedName>
        <fullName evidence="2">Uncharacterized protein</fullName>
    </submittedName>
</protein>
<keyword evidence="3" id="KW-1185">Reference proteome</keyword>
<evidence type="ECO:0000313" key="2">
    <source>
        <dbReference type="EMBL" id="CAK0910225.1"/>
    </source>
</evidence>
<dbReference type="EMBL" id="CAUYUJ010022351">
    <property type="protein sequence ID" value="CAK0910225.1"/>
    <property type="molecule type" value="Genomic_DNA"/>
</dbReference>